<name>A0A0V1INV8_TRIPS</name>
<dbReference type="EMBL" id="JYDS01000119">
    <property type="protein sequence ID" value="KRZ24527.1"/>
    <property type="molecule type" value="Genomic_DNA"/>
</dbReference>
<evidence type="ECO:0000313" key="4">
    <source>
        <dbReference type="Proteomes" id="UP000054826"/>
    </source>
</evidence>
<proteinExistence type="predicted"/>
<dbReference type="Proteomes" id="UP000054805">
    <property type="component" value="Unassembled WGS sequence"/>
</dbReference>
<evidence type="ECO:0000313" key="1">
    <source>
        <dbReference type="EMBL" id="KRZ24527.1"/>
    </source>
</evidence>
<accession>A0A0V1INV8</accession>
<dbReference type="AlphaFoldDB" id="A0A0V1INV8"/>
<comment type="caution">
    <text evidence="1">The sequence shown here is derived from an EMBL/GenBank/DDBJ whole genome shotgun (WGS) entry which is preliminary data.</text>
</comment>
<keyword evidence="3" id="KW-1185">Reference proteome</keyword>
<gene>
    <name evidence="1" type="ORF">T4B_12249</name>
    <name evidence="2" type="ORF">T4C_11606</name>
</gene>
<evidence type="ECO:0000313" key="2">
    <source>
        <dbReference type="EMBL" id="KRZ31071.1"/>
    </source>
</evidence>
<dbReference type="EMBL" id="JYDV01000123">
    <property type="protein sequence ID" value="KRZ31071.1"/>
    <property type="molecule type" value="Genomic_DNA"/>
</dbReference>
<protein>
    <submittedName>
        <fullName evidence="1">Uncharacterized protein</fullName>
    </submittedName>
</protein>
<dbReference type="Proteomes" id="UP000054826">
    <property type="component" value="Unassembled WGS sequence"/>
</dbReference>
<organism evidence="1 3">
    <name type="scientific">Trichinella pseudospiralis</name>
    <name type="common">Parasitic roundworm</name>
    <dbReference type="NCBI Taxonomy" id="6337"/>
    <lineage>
        <taxon>Eukaryota</taxon>
        <taxon>Metazoa</taxon>
        <taxon>Ecdysozoa</taxon>
        <taxon>Nematoda</taxon>
        <taxon>Enoplea</taxon>
        <taxon>Dorylaimia</taxon>
        <taxon>Trichinellida</taxon>
        <taxon>Trichinellidae</taxon>
        <taxon>Trichinella</taxon>
    </lineage>
</organism>
<reference evidence="3 4" key="1">
    <citation type="submission" date="2015-01" db="EMBL/GenBank/DDBJ databases">
        <title>Evolution of Trichinella species and genotypes.</title>
        <authorList>
            <person name="Korhonen P.K."/>
            <person name="Edoardo P."/>
            <person name="Giuseppe L.R."/>
            <person name="Gasser R.B."/>
        </authorList>
    </citation>
    <scope>NUCLEOTIDE SEQUENCE [LARGE SCALE GENOMIC DNA]</scope>
    <source>
        <strain evidence="2">ISS176</strain>
        <strain evidence="1">ISS588</strain>
    </source>
</reference>
<sequence>MDKKKSLPEISDGYNLSNEFDSIATHSFSMLFENFSSNMNGNKRNEEDADIGINMQYAAITLFHDEISCTRPSLSHY</sequence>
<evidence type="ECO:0000313" key="3">
    <source>
        <dbReference type="Proteomes" id="UP000054805"/>
    </source>
</evidence>